<organism evidence="2 3">
    <name type="scientific">Alsobacter ponti</name>
    <dbReference type="NCBI Taxonomy" id="2962936"/>
    <lineage>
        <taxon>Bacteria</taxon>
        <taxon>Pseudomonadati</taxon>
        <taxon>Pseudomonadota</taxon>
        <taxon>Alphaproteobacteria</taxon>
        <taxon>Hyphomicrobiales</taxon>
        <taxon>Alsobacteraceae</taxon>
        <taxon>Alsobacter</taxon>
    </lineage>
</organism>
<evidence type="ECO:0000256" key="1">
    <source>
        <dbReference type="SAM" id="Phobius"/>
    </source>
</evidence>
<name>A0ABT1LCQ4_9HYPH</name>
<dbReference type="Proteomes" id="UP001205890">
    <property type="component" value="Unassembled WGS sequence"/>
</dbReference>
<feature type="transmembrane region" description="Helical" evidence="1">
    <location>
        <begin position="346"/>
        <end position="365"/>
    </location>
</feature>
<feature type="transmembrane region" description="Helical" evidence="1">
    <location>
        <begin position="166"/>
        <end position="186"/>
    </location>
</feature>
<accession>A0ABT1LCQ4</accession>
<feature type="transmembrane region" description="Helical" evidence="1">
    <location>
        <begin position="132"/>
        <end position="154"/>
    </location>
</feature>
<gene>
    <name evidence="2" type="ORF">NK718_10005</name>
</gene>
<feature type="transmembrane region" description="Helical" evidence="1">
    <location>
        <begin position="106"/>
        <end position="123"/>
    </location>
</feature>
<feature type="transmembrane region" description="Helical" evidence="1">
    <location>
        <begin position="318"/>
        <end position="339"/>
    </location>
</feature>
<feature type="transmembrane region" description="Helical" evidence="1">
    <location>
        <begin position="236"/>
        <end position="256"/>
    </location>
</feature>
<feature type="transmembrane region" description="Helical" evidence="1">
    <location>
        <begin position="18"/>
        <end position="36"/>
    </location>
</feature>
<reference evidence="2 3" key="1">
    <citation type="submission" date="2022-07" db="EMBL/GenBank/DDBJ databases">
        <authorList>
            <person name="Li W.-J."/>
            <person name="Deng Q.-Q."/>
        </authorList>
    </citation>
    <scope>NUCLEOTIDE SEQUENCE [LARGE SCALE GENOMIC DNA]</scope>
    <source>
        <strain evidence="2 3">SYSU M60028</strain>
    </source>
</reference>
<feature type="transmembrane region" description="Helical" evidence="1">
    <location>
        <begin position="213"/>
        <end position="229"/>
    </location>
</feature>
<keyword evidence="1" id="KW-1133">Transmembrane helix</keyword>
<protein>
    <submittedName>
        <fullName evidence="2">Peptide ABC transporter permease</fullName>
    </submittedName>
</protein>
<evidence type="ECO:0000313" key="2">
    <source>
        <dbReference type="EMBL" id="MCP8938848.1"/>
    </source>
</evidence>
<feature type="transmembrane region" description="Helical" evidence="1">
    <location>
        <begin position="80"/>
        <end position="100"/>
    </location>
</feature>
<feature type="transmembrane region" description="Helical" evidence="1">
    <location>
        <begin position="371"/>
        <end position="388"/>
    </location>
</feature>
<dbReference type="EMBL" id="JANCLU010000008">
    <property type="protein sequence ID" value="MCP8938848.1"/>
    <property type="molecule type" value="Genomic_DNA"/>
</dbReference>
<keyword evidence="1" id="KW-0812">Transmembrane</keyword>
<proteinExistence type="predicted"/>
<keyword evidence="1" id="KW-0472">Membrane</keyword>
<evidence type="ECO:0000313" key="3">
    <source>
        <dbReference type="Proteomes" id="UP001205890"/>
    </source>
</evidence>
<feature type="transmembrane region" description="Helical" evidence="1">
    <location>
        <begin position="42"/>
        <end position="59"/>
    </location>
</feature>
<sequence>MARLGRDHDDAAVDAARLLRRLGFAVLAMAAPALAIGTRRGLVIVVPIGMALLLLASLLETEGRAPFSRTWEGLRGPAGLLAGFIFFWAALSLLWTPFPAEAAERLVNALGFGLFGLLTAAALPERMRSSDLYLLPVGVGLAGIGALALTIWPMMSPSVAEFDRSLLDRGLLLLVLMAPMAVTWLVSRDRFVSAFLLVAVVTASLVLGNAQAALAAMILGALVFAVATVNPPLGRMLSLAAMPGLVIAAPLIPFLLRPGAKLVLGSDHARVNSVRTWARIVTDDPLRLITGHGLDTAMRAKAAGLVPAQTPSGILFEVWYDLGFLGAGALALLLSRAILGASRLHAGAAPGALMTLMVAFTLAVAGQGSIQAWWLIGLSVACVMVFAVDHGQYRTRRPPSRIVAPRRRRIPAP</sequence>
<comment type="caution">
    <text evidence="2">The sequence shown here is derived from an EMBL/GenBank/DDBJ whole genome shotgun (WGS) entry which is preliminary data.</text>
</comment>
<feature type="transmembrane region" description="Helical" evidence="1">
    <location>
        <begin position="191"/>
        <end position="207"/>
    </location>
</feature>
<keyword evidence="3" id="KW-1185">Reference proteome</keyword>
<dbReference type="RefSeq" id="WP_254741238.1">
    <property type="nucleotide sequence ID" value="NZ_JANCLU010000008.1"/>
</dbReference>